<dbReference type="Proteomes" id="UP000037122">
    <property type="component" value="Unassembled WGS sequence"/>
</dbReference>
<name>A0A0L0P5L6_CANAR</name>
<dbReference type="VEuPathDB" id="FungiDB:QG37_01650"/>
<gene>
    <name evidence="1" type="ORF">QG37_01650</name>
</gene>
<dbReference type="AlphaFoldDB" id="A0A0L0P5L6"/>
<sequence length="92" mass="10511">MQTYLTGYSETSYKLGQYRGKMFSFRSMKNSLNYFVIGCRLLPYGDFDSDGIGVQLEALLKFGYLHNKGSLLDLKITPVGYRGSDVHNRIVR</sequence>
<evidence type="ECO:0000313" key="2">
    <source>
        <dbReference type="Proteomes" id="UP000037122"/>
    </source>
</evidence>
<protein>
    <submittedName>
        <fullName evidence="1">Uncharacterized protein</fullName>
    </submittedName>
</protein>
<comment type="caution">
    <text evidence="1">The sequence shown here is derived from an EMBL/GenBank/DDBJ whole genome shotgun (WGS) entry which is preliminary data.</text>
</comment>
<dbReference type="EMBL" id="LGST01000013">
    <property type="protein sequence ID" value="KNE01341.1"/>
    <property type="molecule type" value="Genomic_DNA"/>
</dbReference>
<evidence type="ECO:0000313" key="1">
    <source>
        <dbReference type="EMBL" id="KNE01341.1"/>
    </source>
</evidence>
<proteinExistence type="predicted"/>
<reference evidence="2" key="1">
    <citation type="journal article" date="2015" name="BMC Genomics">
        <title>Draft genome of a commonly misdiagnosed multidrug resistant pathogen Candida auris.</title>
        <authorList>
            <person name="Chatterjee S."/>
            <person name="Alampalli S.V."/>
            <person name="Nageshan R.K."/>
            <person name="Chettiar S.T."/>
            <person name="Joshi S."/>
            <person name="Tatu U.S."/>
        </authorList>
    </citation>
    <scope>NUCLEOTIDE SEQUENCE [LARGE SCALE GENOMIC DNA]</scope>
    <source>
        <strain evidence="2">6684</strain>
    </source>
</reference>
<accession>A0A0L0P5L6</accession>
<organism evidence="1 2">
    <name type="scientific">Candidozyma auris</name>
    <name type="common">Yeast</name>
    <name type="synonym">Candida auris</name>
    <dbReference type="NCBI Taxonomy" id="498019"/>
    <lineage>
        <taxon>Eukaryota</taxon>
        <taxon>Fungi</taxon>
        <taxon>Dikarya</taxon>
        <taxon>Ascomycota</taxon>
        <taxon>Saccharomycotina</taxon>
        <taxon>Pichiomycetes</taxon>
        <taxon>Metschnikowiaceae</taxon>
        <taxon>Candidozyma</taxon>
    </lineage>
</organism>